<dbReference type="Gene3D" id="2.60.120.580">
    <property type="entry name" value="Acetamidase/Formamidase-like domains"/>
    <property type="match status" value="2"/>
</dbReference>
<evidence type="ECO:0000313" key="2">
    <source>
        <dbReference type="EMBL" id="CAA9564916.1"/>
    </source>
</evidence>
<sequence>MATYSIEPTRATLHGPFDRDRPPVLTVEPGDTVRYRTLDAGWGLEQRPADGGAWARFAEYDPEVDAGHALCGPVAVWGAAPGSTVTVTIGELRPGAWGWNVAGGRETAVNTRLGLGAGYEGTVLRWDLDRARLIGTDQHGHALPLRPFLGVIGMPPEAPGRHPTAPPRPTGGNIDCKELVTGSTLYLPVAVPGGLVSVGDGHALQADGEASGTAIECPMDLAELTFGLRDDLRLSTPRAETPVGWLTFGFDEDLDEAMLVALEAMLDLMGELHGLPRPEALALASLVVDLRITQVVNGVRGVHAVLPHGALGAP</sequence>
<evidence type="ECO:0008006" key="3">
    <source>
        <dbReference type="Google" id="ProtNLM"/>
    </source>
</evidence>
<gene>
    <name evidence="2" type="ORF">AVDCRST_MAG49-2822</name>
</gene>
<dbReference type="Pfam" id="PF03069">
    <property type="entry name" value="FmdA_AmdA"/>
    <property type="match status" value="2"/>
</dbReference>
<proteinExistence type="predicted"/>
<dbReference type="Gene3D" id="3.10.28.20">
    <property type="entry name" value="Acetamidase/Formamidase-like domains"/>
    <property type="match status" value="1"/>
</dbReference>
<organism evidence="2">
    <name type="scientific">uncultured Thermomicrobiales bacterium</name>
    <dbReference type="NCBI Taxonomy" id="1645740"/>
    <lineage>
        <taxon>Bacteria</taxon>
        <taxon>Pseudomonadati</taxon>
        <taxon>Thermomicrobiota</taxon>
        <taxon>Thermomicrobia</taxon>
        <taxon>Thermomicrobiales</taxon>
        <taxon>environmental samples</taxon>
    </lineage>
</organism>
<name>A0A6J4UZI6_9BACT</name>
<protein>
    <recommendedName>
        <fullName evidence="3">Acetamidase</fullName>
    </recommendedName>
</protein>
<dbReference type="PANTHER" id="PTHR31891:SF1">
    <property type="entry name" value="FORMAMIDASE C869.04-RELATED"/>
    <property type="match status" value="1"/>
</dbReference>
<dbReference type="SUPFAM" id="SSF141130">
    <property type="entry name" value="Acetamidase/Formamidase-like"/>
    <property type="match status" value="1"/>
</dbReference>
<dbReference type="PANTHER" id="PTHR31891">
    <property type="entry name" value="FORMAMIDASE C869.04-RELATED"/>
    <property type="match status" value="1"/>
</dbReference>
<evidence type="ECO:0000256" key="1">
    <source>
        <dbReference type="SAM" id="MobiDB-lite"/>
    </source>
</evidence>
<reference evidence="2" key="1">
    <citation type="submission" date="2020-02" db="EMBL/GenBank/DDBJ databases">
        <authorList>
            <person name="Meier V. D."/>
        </authorList>
    </citation>
    <scope>NUCLEOTIDE SEQUENCE</scope>
    <source>
        <strain evidence="2">AVDCRST_MAG49</strain>
    </source>
</reference>
<dbReference type="AlphaFoldDB" id="A0A6J4UZI6"/>
<accession>A0A6J4UZI6</accession>
<dbReference type="InterPro" id="IPR004304">
    <property type="entry name" value="FmdA_AmdA"/>
</dbReference>
<dbReference type="GO" id="GO:0016811">
    <property type="term" value="F:hydrolase activity, acting on carbon-nitrogen (but not peptide) bonds, in linear amides"/>
    <property type="evidence" value="ECO:0007669"/>
    <property type="project" value="InterPro"/>
</dbReference>
<dbReference type="EMBL" id="CADCWG010000197">
    <property type="protein sequence ID" value="CAA9564916.1"/>
    <property type="molecule type" value="Genomic_DNA"/>
</dbReference>
<feature type="region of interest" description="Disordered" evidence="1">
    <location>
        <begin position="1"/>
        <end position="21"/>
    </location>
</feature>